<keyword evidence="6" id="KW-1133">Transmembrane helix</keyword>
<sequence length="345" mass="38514">MFGDGLLMVEGDRWVGNRHTITPLFSMTNLNAMISSMVEITTTMLAEWTARASATGTRETNVEPYIVHNAADIIAMASFGVDDSEGKAAFDKFKALQVALFSPNRLAGVPFGEYVQARRTAECRRLGEEIDRHLLSVIDGKGLTARELVDECKTFFFAGHETTALAITWTMFLLSLHPEWQRQLREEVAEATGGGDIDSVAVMKLTKMTWVMNEVLRLYPSAPNLLRQAREDIRIGDKTIIPRGTNIWIDAVGMHHDRALWGDDVNEFRPERFKDSPYGGCTHQMGYVPFGNGGRVCVGKNLSVLEYKVVVSLILKRFSLSLSPNYEHSPAVMLTMRPSRGMPLI</sequence>
<dbReference type="EMBL" id="JAUJYO010000009">
    <property type="protein sequence ID" value="KAK1309225.1"/>
    <property type="molecule type" value="Genomic_DNA"/>
</dbReference>
<dbReference type="GO" id="GO:0005506">
    <property type="term" value="F:iron ion binding"/>
    <property type="evidence" value="ECO:0007669"/>
    <property type="project" value="InterPro"/>
</dbReference>
<keyword evidence="10" id="KW-0472">Membrane</keyword>
<evidence type="ECO:0000256" key="12">
    <source>
        <dbReference type="RuleBase" id="RU000461"/>
    </source>
</evidence>
<evidence type="ECO:0000313" key="13">
    <source>
        <dbReference type="EMBL" id="KAK1309225.1"/>
    </source>
</evidence>
<keyword evidence="14" id="KW-1185">Reference proteome</keyword>
<accession>A0AAV9E8E7</accession>
<dbReference type="GO" id="GO:0016020">
    <property type="term" value="C:membrane"/>
    <property type="evidence" value="ECO:0007669"/>
    <property type="project" value="UniProtKB-SubCell"/>
</dbReference>
<keyword evidence="5 11" id="KW-0479">Metal-binding</keyword>
<organism evidence="13 14">
    <name type="scientific">Acorus calamus</name>
    <name type="common">Sweet flag</name>
    <dbReference type="NCBI Taxonomy" id="4465"/>
    <lineage>
        <taxon>Eukaryota</taxon>
        <taxon>Viridiplantae</taxon>
        <taxon>Streptophyta</taxon>
        <taxon>Embryophyta</taxon>
        <taxon>Tracheophyta</taxon>
        <taxon>Spermatophyta</taxon>
        <taxon>Magnoliopsida</taxon>
        <taxon>Liliopsida</taxon>
        <taxon>Acoraceae</taxon>
        <taxon>Acorus</taxon>
    </lineage>
</organism>
<gene>
    <name evidence="13" type="ORF">QJS10_CPA09g01683</name>
</gene>
<dbReference type="InterPro" id="IPR036396">
    <property type="entry name" value="Cyt_P450_sf"/>
</dbReference>
<keyword evidence="7 12" id="KW-0560">Oxidoreductase</keyword>
<keyword evidence="4" id="KW-0812">Transmembrane</keyword>
<dbReference type="InterPro" id="IPR002401">
    <property type="entry name" value="Cyt_P450_E_grp-I"/>
</dbReference>
<dbReference type="PRINTS" id="PR00463">
    <property type="entry name" value="EP450I"/>
</dbReference>
<evidence type="ECO:0008006" key="15">
    <source>
        <dbReference type="Google" id="ProtNLM"/>
    </source>
</evidence>
<dbReference type="Proteomes" id="UP001180020">
    <property type="component" value="Unassembled WGS sequence"/>
</dbReference>
<dbReference type="Pfam" id="PF00067">
    <property type="entry name" value="p450"/>
    <property type="match status" value="1"/>
</dbReference>
<reference evidence="13" key="1">
    <citation type="journal article" date="2023" name="Nat. Commun.">
        <title>Diploid and tetraploid genomes of Acorus and the evolution of monocots.</title>
        <authorList>
            <person name="Ma L."/>
            <person name="Liu K.W."/>
            <person name="Li Z."/>
            <person name="Hsiao Y.Y."/>
            <person name="Qi Y."/>
            <person name="Fu T."/>
            <person name="Tang G.D."/>
            <person name="Zhang D."/>
            <person name="Sun W.H."/>
            <person name="Liu D.K."/>
            <person name="Li Y."/>
            <person name="Chen G.Z."/>
            <person name="Liu X.D."/>
            <person name="Liao X.Y."/>
            <person name="Jiang Y.T."/>
            <person name="Yu X."/>
            <person name="Hao Y."/>
            <person name="Huang J."/>
            <person name="Zhao X.W."/>
            <person name="Ke S."/>
            <person name="Chen Y.Y."/>
            <person name="Wu W.L."/>
            <person name="Hsu J.L."/>
            <person name="Lin Y.F."/>
            <person name="Huang M.D."/>
            <person name="Li C.Y."/>
            <person name="Huang L."/>
            <person name="Wang Z.W."/>
            <person name="Zhao X."/>
            <person name="Zhong W.Y."/>
            <person name="Peng D.H."/>
            <person name="Ahmad S."/>
            <person name="Lan S."/>
            <person name="Zhang J.S."/>
            <person name="Tsai W.C."/>
            <person name="Van de Peer Y."/>
            <person name="Liu Z.J."/>
        </authorList>
    </citation>
    <scope>NUCLEOTIDE SEQUENCE</scope>
    <source>
        <strain evidence="13">CP</strain>
    </source>
</reference>
<dbReference type="InterPro" id="IPR017972">
    <property type="entry name" value="Cyt_P450_CS"/>
</dbReference>
<dbReference type="PANTHER" id="PTHR24282">
    <property type="entry name" value="CYTOCHROME P450 FAMILY MEMBER"/>
    <property type="match status" value="1"/>
</dbReference>
<reference evidence="13" key="2">
    <citation type="submission" date="2023-06" db="EMBL/GenBank/DDBJ databases">
        <authorList>
            <person name="Ma L."/>
            <person name="Liu K.-W."/>
            <person name="Li Z."/>
            <person name="Hsiao Y.-Y."/>
            <person name="Qi Y."/>
            <person name="Fu T."/>
            <person name="Tang G."/>
            <person name="Zhang D."/>
            <person name="Sun W.-H."/>
            <person name="Liu D.-K."/>
            <person name="Li Y."/>
            <person name="Chen G.-Z."/>
            <person name="Liu X.-D."/>
            <person name="Liao X.-Y."/>
            <person name="Jiang Y.-T."/>
            <person name="Yu X."/>
            <person name="Hao Y."/>
            <person name="Huang J."/>
            <person name="Zhao X.-W."/>
            <person name="Ke S."/>
            <person name="Chen Y.-Y."/>
            <person name="Wu W.-L."/>
            <person name="Hsu J.-L."/>
            <person name="Lin Y.-F."/>
            <person name="Huang M.-D."/>
            <person name="Li C.-Y."/>
            <person name="Huang L."/>
            <person name="Wang Z.-W."/>
            <person name="Zhao X."/>
            <person name="Zhong W.-Y."/>
            <person name="Peng D.-H."/>
            <person name="Ahmad S."/>
            <person name="Lan S."/>
            <person name="Zhang J.-S."/>
            <person name="Tsai W.-C."/>
            <person name="Van De Peer Y."/>
            <person name="Liu Z.-J."/>
        </authorList>
    </citation>
    <scope>NUCLEOTIDE SEQUENCE</scope>
    <source>
        <strain evidence="13">CP</strain>
        <tissue evidence="13">Leaves</tissue>
    </source>
</reference>
<evidence type="ECO:0000256" key="6">
    <source>
        <dbReference type="ARBA" id="ARBA00022989"/>
    </source>
</evidence>
<evidence type="ECO:0000256" key="8">
    <source>
        <dbReference type="ARBA" id="ARBA00023004"/>
    </source>
</evidence>
<evidence type="ECO:0000256" key="11">
    <source>
        <dbReference type="PIRSR" id="PIRSR602401-1"/>
    </source>
</evidence>
<evidence type="ECO:0000313" key="14">
    <source>
        <dbReference type="Proteomes" id="UP001180020"/>
    </source>
</evidence>
<evidence type="ECO:0000256" key="7">
    <source>
        <dbReference type="ARBA" id="ARBA00023002"/>
    </source>
</evidence>
<feature type="binding site" description="axial binding residue" evidence="11">
    <location>
        <position position="297"/>
    </location>
    <ligand>
        <name>heme</name>
        <dbReference type="ChEBI" id="CHEBI:30413"/>
    </ligand>
    <ligandPart>
        <name>Fe</name>
        <dbReference type="ChEBI" id="CHEBI:18248"/>
    </ligandPart>
</feature>
<name>A0AAV9E8E7_ACOCL</name>
<dbReference type="Gene3D" id="1.10.630.10">
    <property type="entry name" value="Cytochrome P450"/>
    <property type="match status" value="1"/>
</dbReference>
<dbReference type="PANTHER" id="PTHR24282:SF15">
    <property type="entry name" value="CYTOCHROME P450, FAMILY 715, SUBFAMILY A, POLYPEPTIDE 1"/>
    <property type="match status" value="1"/>
</dbReference>
<keyword evidence="9 12" id="KW-0503">Monooxygenase</keyword>
<keyword evidence="3 11" id="KW-0349">Heme</keyword>
<comment type="similarity">
    <text evidence="2 12">Belongs to the cytochrome P450 family.</text>
</comment>
<evidence type="ECO:0000256" key="1">
    <source>
        <dbReference type="ARBA" id="ARBA00004370"/>
    </source>
</evidence>
<comment type="subcellular location">
    <subcellularLocation>
        <location evidence="1">Membrane</location>
    </subcellularLocation>
</comment>
<dbReference type="GO" id="GO:0016705">
    <property type="term" value="F:oxidoreductase activity, acting on paired donors, with incorporation or reduction of molecular oxygen"/>
    <property type="evidence" value="ECO:0007669"/>
    <property type="project" value="InterPro"/>
</dbReference>
<dbReference type="GO" id="GO:0006629">
    <property type="term" value="P:lipid metabolic process"/>
    <property type="evidence" value="ECO:0007669"/>
    <property type="project" value="UniProtKB-ARBA"/>
</dbReference>
<dbReference type="SUPFAM" id="SSF48264">
    <property type="entry name" value="Cytochrome P450"/>
    <property type="match status" value="1"/>
</dbReference>
<evidence type="ECO:0000256" key="5">
    <source>
        <dbReference type="ARBA" id="ARBA00022723"/>
    </source>
</evidence>
<keyword evidence="8 11" id="KW-0408">Iron</keyword>
<evidence type="ECO:0000256" key="10">
    <source>
        <dbReference type="ARBA" id="ARBA00023136"/>
    </source>
</evidence>
<dbReference type="InterPro" id="IPR050665">
    <property type="entry name" value="Cytochrome_P450_Monooxygen"/>
</dbReference>
<dbReference type="GO" id="GO:0020037">
    <property type="term" value="F:heme binding"/>
    <property type="evidence" value="ECO:0007669"/>
    <property type="project" value="InterPro"/>
</dbReference>
<comment type="caution">
    <text evidence="13">The sequence shown here is derived from an EMBL/GenBank/DDBJ whole genome shotgun (WGS) entry which is preliminary data.</text>
</comment>
<dbReference type="PROSITE" id="PS00086">
    <property type="entry name" value="CYTOCHROME_P450"/>
    <property type="match status" value="1"/>
</dbReference>
<evidence type="ECO:0000256" key="4">
    <source>
        <dbReference type="ARBA" id="ARBA00022692"/>
    </source>
</evidence>
<evidence type="ECO:0000256" key="3">
    <source>
        <dbReference type="ARBA" id="ARBA00022617"/>
    </source>
</evidence>
<evidence type="ECO:0000256" key="9">
    <source>
        <dbReference type="ARBA" id="ARBA00023033"/>
    </source>
</evidence>
<dbReference type="PRINTS" id="PR00385">
    <property type="entry name" value="P450"/>
</dbReference>
<comment type="cofactor">
    <cofactor evidence="11">
        <name>heme</name>
        <dbReference type="ChEBI" id="CHEBI:30413"/>
    </cofactor>
</comment>
<dbReference type="GO" id="GO:0004497">
    <property type="term" value="F:monooxygenase activity"/>
    <property type="evidence" value="ECO:0007669"/>
    <property type="project" value="UniProtKB-KW"/>
</dbReference>
<dbReference type="AlphaFoldDB" id="A0AAV9E8E7"/>
<dbReference type="InterPro" id="IPR001128">
    <property type="entry name" value="Cyt_P450"/>
</dbReference>
<protein>
    <recommendedName>
        <fullName evidence="15">Cytochrome P450</fullName>
    </recommendedName>
</protein>
<evidence type="ECO:0000256" key="2">
    <source>
        <dbReference type="ARBA" id="ARBA00010617"/>
    </source>
</evidence>
<proteinExistence type="inferred from homology"/>